<proteinExistence type="predicted"/>
<feature type="region of interest" description="Disordered" evidence="1">
    <location>
        <begin position="1046"/>
        <end position="1104"/>
    </location>
</feature>
<dbReference type="InterPro" id="IPR011990">
    <property type="entry name" value="TPR-like_helical_dom_sf"/>
</dbReference>
<gene>
    <name evidence="2" type="ORF">AMAG_00260</name>
</gene>
<feature type="compositionally biased region" description="Basic and acidic residues" evidence="1">
    <location>
        <begin position="109"/>
        <end position="123"/>
    </location>
</feature>
<feature type="region of interest" description="Disordered" evidence="1">
    <location>
        <begin position="792"/>
        <end position="839"/>
    </location>
</feature>
<dbReference type="OrthoDB" id="5579710at2759"/>
<feature type="compositionally biased region" description="Basic and acidic residues" evidence="1">
    <location>
        <begin position="276"/>
        <end position="288"/>
    </location>
</feature>
<feature type="region of interest" description="Disordered" evidence="1">
    <location>
        <begin position="1009"/>
        <end position="1028"/>
    </location>
</feature>
<name>A0A0L0RVC6_ALLM3</name>
<evidence type="ECO:0000313" key="3">
    <source>
        <dbReference type="Proteomes" id="UP000054350"/>
    </source>
</evidence>
<sequence length="1788" mass="192830">MLPNMFSARLVKARPDSRSGHVVGDQTDGKSCHQVEIWLACDILTVLLLDSHLRVPFVPLRHFHVAAALADRLDAAHSSAGSSSFDPALLALKEIGCGPTPLVDSAGHLSREPEPDPDPEPLRDVDALLENAAQKSAKRAIRNAMRRHTLDAAAVAAMSETDLQMLCAETVEHAKEGFRIRAALIDVRNPADPFRFAVIQTLIEDMVRARYAAMPTDSALRDVARAKVTGKQVEDVAQQQPARAAVVTVVHDGKANTARTPTVSASIDPAQTALDRDSASLDSGDHVPQEPGPGPDVDSLLEAAAKRTASRAIRVVLRRHVLDAAAIAAMSEQDLQALCAETTDCAMEKFKTRVAFLGVGESLDPPRLAANQRFVETKVRARYGAMRSDSALCVVAKGVEEHDEGQDPRAMRGTATAGMNDHGKVGSSRPAALASSTDPVVLAPKKLSRSPTTSAAFWDSVSRTPVLESDMDDVLGKVARRSVTSGIRTAMRSRGLNSAPVTVMSERDLRVLCSETTELAKNVFGTRIALRGICDSLDSSRLAAIQTFIKNLVVAKYASTWSGSSRRTMSKEVAQQVETLAQQATQGISVTNLKGDPIDMTRVVSKASETALRMLMQHAAICRYAELAADTPDLLWHSSRCMELVNEEFSRMMAIAKGMHPVATDADDSLSMDAGSSSSSPMTHCSRLELPRDATVAAPDFGTAERAIQHVFDARRYSVTSPPSLDDQARADLYTDVHHRALLDFDERIAKMGIVTKMLRRRAAKNYLLQRARVLEQVSALMTPLFGPLPDSESAASTSSAITHTSDSHATTAPTVLDRSGRSGLSTSNQAEVHTDRPDALARRAVSKVDWTLVARAANSVAQETASSVFRTKGMHIFAPPRLTSAEVNALESEMLSLALLRFDERMSETRVHVSLLGRAAEDQFREHREIVKRVISSKLRNVFGAPFGGGSNWVARDSRPPTDTARVVADLSAHATPVAVLPLTNSAGPDADAAAATVHDGVATRSMHDMDERGTQQPRAVPLVSPVDPGTLASAVLVSKSMSDLGPLRQPHEQPASALALQPGNPDGAPLDCGSSSADSTSTTSKDATSAAANPTPNKDAIPTASEAGALVQSGSQFPDAVVVAADPMDVRAAAPEPAVLSKAARRAARIAERKAAKAALPAAHDSAELVKAEREPETAAERDARLKAERKASKHAWSAARNAGACEAAVQGPTAAADAAMTAVSDATEESTVAERDAAVPQVDLFSNGRAAVLTPLLSALPLDPSSMAAPTDPKFPFMSVLGKPSKFWYEFMPSDVHVGANDLIPSSVVLYLAAKVPGNNGGVKHPAIFEWVHMVLRASPNLTGPDWAQLRAAPNERLAKVNAIIFKYRNELDVYKNHILIMLRAWSIPKGELPRPSRHWLRTNALEFKYARALAGDIMDIYMTLDETQQENLRRVVVQMLILIGHASKAAKVLGDDHATARKLIPWLLALGEVEPIMWCTVYLALRNEPARKPIRSRAASQMAMALARTGMPKLAIELYEKYGVVGEKRVELTILMANAIMTSLSHLARENRNMLLEMVRWYHDIVQNHQLRPNWFMFNTLIFAHLTANDARGALHFFYERHRTHVGPVDFDSAAATAVLSSGGDASDPVELERMPSYISTAARLWRPSATAQEYVRNDRVAGAVLRAVATRATLEQTLQLYQMLRTHGYAVDERMVEAMADAYVHDRRLQTRIVEGTSMFTDVMFANLLLIMVVMGGSVLKDWREGAAAGADDTDAVAAVVFANREEDAAVAADAAAGSAQDV</sequence>
<evidence type="ECO:0000256" key="1">
    <source>
        <dbReference type="SAM" id="MobiDB-lite"/>
    </source>
</evidence>
<feature type="region of interest" description="Disordered" evidence="1">
    <location>
        <begin position="276"/>
        <end position="297"/>
    </location>
</feature>
<feature type="region of interest" description="Disordered" evidence="1">
    <location>
        <begin position="103"/>
        <end position="123"/>
    </location>
</feature>
<feature type="compositionally biased region" description="Low complexity" evidence="1">
    <location>
        <begin position="1076"/>
        <end position="1094"/>
    </location>
</feature>
<feature type="compositionally biased region" description="Low complexity" evidence="1">
    <location>
        <begin position="792"/>
        <end position="813"/>
    </location>
</feature>
<reference evidence="3" key="2">
    <citation type="submission" date="2009-11" db="EMBL/GenBank/DDBJ databases">
        <title>The Genome Sequence of Allomyces macrogynus strain ATCC 38327.</title>
        <authorList>
            <consortium name="The Broad Institute Genome Sequencing Platform"/>
            <person name="Russ C."/>
            <person name="Cuomo C."/>
            <person name="Shea T."/>
            <person name="Young S.K."/>
            <person name="Zeng Q."/>
            <person name="Koehrsen M."/>
            <person name="Haas B."/>
            <person name="Borodovsky M."/>
            <person name="Guigo R."/>
            <person name="Alvarado L."/>
            <person name="Berlin A."/>
            <person name="Borenstein D."/>
            <person name="Chen Z."/>
            <person name="Engels R."/>
            <person name="Freedman E."/>
            <person name="Gellesch M."/>
            <person name="Goldberg J."/>
            <person name="Griggs A."/>
            <person name="Gujja S."/>
            <person name="Heiman D."/>
            <person name="Hepburn T."/>
            <person name="Howarth C."/>
            <person name="Jen D."/>
            <person name="Larson L."/>
            <person name="Lewis B."/>
            <person name="Mehta T."/>
            <person name="Park D."/>
            <person name="Pearson M."/>
            <person name="Roberts A."/>
            <person name="Saif S."/>
            <person name="Shenoy N."/>
            <person name="Sisk P."/>
            <person name="Stolte C."/>
            <person name="Sykes S."/>
            <person name="Walk T."/>
            <person name="White J."/>
            <person name="Yandava C."/>
            <person name="Burger G."/>
            <person name="Gray M.W."/>
            <person name="Holland P.W.H."/>
            <person name="King N."/>
            <person name="Lang F.B.F."/>
            <person name="Roger A.J."/>
            <person name="Ruiz-Trillo I."/>
            <person name="Lander E."/>
            <person name="Nusbaum C."/>
        </authorList>
    </citation>
    <scope>NUCLEOTIDE SEQUENCE [LARGE SCALE GENOMIC DNA]</scope>
    <source>
        <strain evidence="3">ATCC 38327</strain>
    </source>
</reference>
<dbReference type="Proteomes" id="UP000054350">
    <property type="component" value="Unassembled WGS sequence"/>
</dbReference>
<organism evidence="2 3">
    <name type="scientific">Allomyces macrogynus (strain ATCC 38327)</name>
    <name type="common">Allomyces javanicus var. macrogynus</name>
    <dbReference type="NCBI Taxonomy" id="578462"/>
    <lineage>
        <taxon>Eukaryota</taxon>
        <taxon>Fungi</taxon>
        <taxon>Fungi incertae sedis</taxon>
        <taxon>Blastocladiomycota</taxon>
        <taxon>Blastocladiomycetes</taxon>
        <taxon>Blastocladiales</taxon>
        <taxon>Blastocladiaceae</taxon>
        <taxon>Allomyces</taxon>
    </lineage>
</organism>
<protein>
    <submittedName>
        <fullName evidence="2">Uncharacterized protein</fullName>
    </submittedName>
</protein>
<keyword evidence="3" id="KW-1185">Reference proteome</keyword>
<evidence type="ECO:0000313" key="2">
    <source>
        <dbReference type="EMBL" id="KNE54268.1"/>
    </source>
</evidence>
<feature type="compositionally biased region" description="Polar residues" evidence="1">
    <location>
        <begin position="823"/>
        <end position="832"/>
    </location>
</feature>
<dbReference type="EMBL" id="GG745328">
    <property type="protein sequence ID" value="KNE54268.1"/>
    <property type="molecule type" value="Genomic_DNA"/>
</dbReference>
<reference evidence="2 3" key="1">
    <citation type="submission" date="2009-11" db="EMBL/GenBank/DDBJ databases">
        <title>Annotation of Allomyces macrogynus ATCC 38327.</title>
        <authorList>
            <consortium name="The Broad Institute Genome Sequencing Platform"/>
            <person name="Russ C."/>
            <person name="Cuomo C."/>
            <person name="Burger G."/>
            <person name="Gray M.W."/>
            <person name="Holland P.W.H."/>
            <person name="King N."/>
            <person name="Lang F.B.F."/>
            <person name="Roger A.J."/>
            <person name="Ruiz-Trillo I."/>
            <person name="Young S.K."/>
            <person name="Zeng Q."/>
            <person name="Gargeya S."/>
            <person name="Fitzgerald M."/>
            <person name="Haas B."/>
            <person name="Abouelleil A."/>
            <person name="Alvarado L."/>
            <person name="Arachchi H.M."/>
            <person name="Berlin A."/>
            <person name="Chapman S.B."/>
            <person name="Gearin G."/>
            <person name="Goldberg J."/>
            <person name="Griggs A."/>
            <person name="Gujja S."/>
            <person name="Hansen M."/>
            <person name="Heiman D."/>
            <person name="Howarth C."/>
            <person name="Larimer J."/>
            <person name="Lui A."/>
            <person name="MacDonald P.J.P."/>
            <person name="McCowen C."/>
            <person name="Montmayeur A."/>
            <person name="Murphy C."/>
            <person name="Neiman D."/>
            <person name="Pearson M."/>
            <person name="Priest M."/>
            <person name="Roberts A."/>
            <person name="Saif S."/>
            <person name="Shea T."/>
            <person name="Sisk P."/>
            <person name="Stolte C."/>
            <person name="Sykes S."/>
            <person name="Wortman J."/>
            <person name="Nusbaum C."/>
            <person name="Birren B."/>
        </authorList>
    </citation>
    <scope>NUCLEOTIDE SEQUENCE [LARGE SCALE GENOMIC DNA]</scope>
    <source>
        <strain evidence="2 3">ATCC 38327</strain>
    </source>
</reference>
<dbReference type="Gene3D" id="1.25.40.10">
    <property type="entry name" value="Tetratricopeptide repeat domain"/>
    <property type="match status" value="1"/>
</dbReference>
<dbReference type="VEuPathDB" id="FungiDB:AMAG_00260"/>
<accession>A0A0L0RVC6</accession>